<dbReference type="CDD" id="cd00067">
    <property type="entry name" value="GAL4"/>
    <property type="match status" value="1"/>
</dbReference>
<protein>
    <submittedName>
        <fullName evidence="5">Fungal-specific transcription factor domain-containing protein</fullName>
    </submittedName>
</protein>
<dbReference type="InterPro" id="IPR007219">
    <property type="entry name" value="XnlR_reg_dom"/>
</dbReference>
<dbReference type="AlphaFoldDB" id="A0A9W9AB10"/>
<dbReference type="SUPFAM" id="SSF57701">
    <property type="entry name" value="Zn2/Cys6 DNA-binding domain"/>
    <property type="match status" value="1"/>
</dbReference>
<evidence type="ECO:0000259" key="4">
    <source>
        <dbReference type="PROSITE" id="PS50048"/>
    </source>
</evidence>
<proteinExistence type="predicted"/>
<feature type="region of interest" description="Disordered" evidence="3">
    <location>
        <begin position="52"/>
        <end position="79"/>
    </location>
</feature>
<dbReference type="GO" id="GO:0003677">
    <property type="term" value="F:DNA binding"/>
    <property type="evidence" value="ECO:0007669"/>
    <property type="project" value="InterPro"/>
</dbReference>
<gene>
    <name evidence="5" type="ORF">C8J55DRAFT_475518</name>
</gene>
<dbReference type="SMART" id="SM00066">
    <property type="entry name" value="GAL4"/>
    <property type="match status" value="1"/>
</dbReference>
<dbReference type="InterPro" id="IPR050987">
    <property type="entry name" value="AtrR-like"/>
</dbReference>
<dbReference type="InterPro" id="IPR001138">
    <property type="entry name" value="Zn2Cys6_DnaBD"/>
</dbReference>
<evidence type="ECO:0000256" key="3">
    <source>
        <dbReference type="SAM" id="MobiDB-lite"/>
    </source>
</evidence>
<dbReference type="GO" id="GO:0006351">
    <property type="term" value="P:DNA-templated transcription"/>
    <property type="evidence" value="ECO:0007669"/>
    <property type="project" value="InterPro"/>
</dbReference>
<dbReference type="InterPro" id="IPR036864">
    <property type="entry name" value="Zn2-C6_fun-type_DNA-bd_sf"/>
</dbReference>
<dbReference type="Proteomes" id="UP001150238">
    <property type="component" value="Unassembled WGS sequence"/>
</dbReference>
<comment type="caution">
    <text evidence="5">The sequence shown here is derived from an EMBL/GenBank/DDBJ whole genome shotgun (WGS) entry which is preliminary data.</text>
</comment>
<keyword evidence="1" id="KW-0479">Metal-binding</keyword>
<feature type="region of interest" description="Disordered" evidence="3">
    <location>
        <begin position="645"/>
        <end position="672"/>
    </location>
</feature>
<dbReference type="GO" id="GO:0000981">
    <property type="term" value="F:DNA-binding transcription factor activity, RNA polymerase II-specific"/>
    <property type="evidence" value="ECO:0007669"/>
    <property type="project" value="InterPro"/>
</dbReference>
<reference evidence="5" key="1">
    <citation type="submission" date="2022-08" db="EMBL/GenBank/DDBJ databases">
        <authorList>
            <consortium name="DOE Joint Genome Institute"/>
            <person name="Min B."/>
            <person name="Riley R."/>
            <person name="Sierra-Patev S."/>
            <person name="Naranjo-Ortiz M."/>
            <person name="Looney B."/>
            <person name="Konkel Z."/>
            <person name="Slot J.C."/>
            <person name="Sakamoto Y."/>
            <person name="Steenwyk J.L."/>
            <person name="Rokas A."/>
            <person name="Carro J."/>
            <person name="Camarero S."/>
            <person name="Ferreira P."/>
            <person name="Molpeceres G."/>
            <person name="Ruiz-Duenas F.J."/>
            <person name="Serrano A."/>
            <person name="Henrissat B."/>
            <person name="Drula E."/>
            <person name="Hughes K.W."/>
            <person name="Mata J.L."/>
            <person name="Ishikawa N.K."/>
            <person name="Vargas-Isla R."/>
            <person name="Ushijima S."/>
            <person name="Smith C.A."/>
            <person name="Ahrendt S."/>
            <person name="Andreopoulos W."/>
            <person name="He G."/>
            <person name="Labutti K."/>
            <person name="Lipzen A."/>
            <person name="Ng V."/>
            <person name="Sandor L."/>
            <person name="Barry K."/>
            <person name="Martinez A.T."/>
            <person name="Xiao Y."/>
            <person name="Gibbons J.G."/>
            <person name="Terashima K."/>
            <person name="Hibbett D.S."/>
            <person name="Grigoriev I.V."/>
        </authorList>
    </citation>
    <scope>NUCLEOTIDE SEQUENCE</scope>
    <source>
        <strain evidence="5">Sp2 HRB7682 ss15</strain>
    </source>
</reference>
<evidence type="ECO:0000313" key="6">
    <source>
        <dbReference type="Proteomes" id="UP001150238"/>
    </source>
</evidence>
<organism evidence="5 6">
    <name type="scientific">Lentinula lateritia</name>
    <dbReference type="NCBI Taxonomy" id="40482"/>
    <lineage>
        <taxon>Eukaryota</taxon>
        <taxon>Fungi</taxon>
        <taxon>Dikarya</taxon>
        <taxon>Basidiomycota</taxon>
        <taxon>Agaricomycotina</taxon>
        <taxon>Agaricomycetes</taxon>
        <taxon>Agaricomycetidae</taxon>
        <taxon>Agaricales</taxon>
        <taxon>Marasmiineae</taxon>
        <taxon>Omphalotaceae</taxon>
        <taxon>Lentinula</taxon>
    </lineage>
</organism>
<evidence type="ECO:0000256" key="1">
    <source>
        <dbReference type="ARBA" id="ARBA00022723"/>
    </source>
</evidence>
<dbReference type="EMBL" id="JANVFS010000017">
    <property type="protein sequence ID" value="KAJ4478683.1"/>
    <property type="molecule type" value="Genomic_DNA"/>
</dbReference>
<dbReference type="PANTHER" id="PTHR46910">
    <property type="entry name" value="TRANSCRIPTION FACTOR PDR1"/>
    <property type="match status" value="1"/>
</dbReference>
<dbReference type="SMART" id="SM00906">
    <property type="entry name" value="Fungal_trans"/>
    <property type="match status" value="1"/>
</dbReference>
<name>A0A9W9AB10_9AGAR</name>
<sequence>MAMGGFKKRRLANACDICKAKKIRCDSAKMPGNVCSNCRAFGSECTHSLSTAKKKRGTEVPSDSQDSRAQAPLDSDTEDDHEFAKAQISDILSTLAAYELPDDSDKILKILIEIASYARSLEIKLEKQSNSSVYPLHSVPSTHVEQDYLHVEMEVSDTIIRLERLGVQDSFFGKDSQLALVKAAMSVRNECTSGEGTLGSKRPEFWEVFPWQELHDTTSYDLPPLVFPNPDLLSHLVDLYFDKRNTFMPLLHRATFDNGLRDGLHNVDRDFGELVLSVCALGARYSDDLRVYADVKTKHSLGWPYFSQIVVLQDLTRTSALYRVQIIVNAVMFLQSTSMPGLCWPILGLGVRFAQIVGAHRRNFFGPTPTIAGELWKRAFWCLVCIDTFMSSFLGRPKATNPADYDLDFPVDCDDEYWLQPGEQAFQQPAGKPSTVSSWIHFLKLLDIFGLAQRSIYAVRKPEQWASNASWDENIVAELDVALNKWADTVPEHIRWDPHRQDPLFFALSASLYSCYYWVLIQIHRPFIFVPGKGKGSGMKYSSLAICANAARSCVHVFGRLHSRDGEHGYPSTHVALFNSAIVLLLNLWGGRQLGLATDPIRIMADVNKSLRILKTYEPIYQNAGRMCDIISELISASNAASPPATVEKISRTSKRRQRENDPSDGEHPSFPALGDHFSTMVDLPSITSITGSSYSSGMSYSSGIPASAREIPLGSEALVPEGTFNVTPDLDFSEGLPLRTEDLGKLPVHFLPSSYANTEAQAPAYPIPVLSEGVQYSGFDSQPNDPLGSTGIPFGIDNSFWGPGTAPAHAALAMFNNTPRGDQWDDWGTYIANVDELLRSLDPQS</sequence>
<accession>A0A9W9AB10</accession>
<dbReference type="CDD" id="cd12148">
    <property type="entry name" value="fungal_TF_MHR"/>
    <property type="match status" value="1"/>
</dbReference>
<dbReference type="PROSITE" id="PS00463">
    <property type="entry name" value="ZN2_CY6_FUNGAL_1"/>
    <property type="match status" value="1"/>
</dbReference>
<evidence type="ECO:0000256" key="2">
    <source>
        <dbReference type="ARBA" id="ARBA00023242"/>
    </source>
</evidence>
<reference evidence="5" key="2">
    <citation type="journal article" date="2023" name="Proc. Natl. Acad. Sci. U.S.A.">
        <title>A global phylogenomic analysis of the shiitake genus Lentinula.</title>
        <authorList>
            <person name="Sierra-Patev S."/>
            <person name="Min B."/>
            <person name="Naranjo-Ortiz M."/>
            <person name="Looney B."/>
            <person name="Konkel Z."/>
            <person name="Slot J.C."/>
            <person name="Sakamoto Y."/>
            <person name="Steenwyk J.L."/>
            <person name="Rokas A."/>
            <person name="Carro J."/>
            <person name="Camarero S."/>
            <person name="Ferreira P."/>
            <person name="Molpeceres G."/>
            <person name="Ruiz-Duenas F.J."/>
            <person name="Serrano A."/>
            <person name="Henrissat B."/>
            <person name="Drula E."/>
            <person name="Hughes K.W."/>
            <person name="Mata J.L."/>
            <person name="Ishikawa N.K."/>
            <person name="Vargas-Isla R."/>
            <person name="Ushijima S."/>
            <person name="Smith C.A."/>
            <person name="Donoghue J."/>
            <person name="Ahrendt S."/>
            <person name="Andreopoulos W."/>
            <person name="He G."/>
            <person name="LaButti K."/>
            <person name="Lipzen A."/>
            <person name="Ng V."/>
            <person name="Riley R."/>
            <person name="Sandor L."/>
            <person name="Barry K."/>
            <person name="Martinez A.T."/>
            <person name="Xiao Y."/>
            <person name="Gibbons J.G."/>
            <person name="Terashima K."/>
            <person name="Grigoriev I.V."/>
            <person name="Hibbett D."/>
        </authorList>
    </citation>
    <scope>NUCLEOTIDE SEQUENCE</scope>
    <source>
        <strain evidence="5">Sp2 HRB7682 ss15</strain>
    </source>
</reference>
<feature type="domain" description="Zn(2)-C6 fungal-type" evidence="4">
    <location>
        <begin position="14"/>
        <end position="47"/>
    </location>
</feature>
<keyword evidence="2" id="KW-0539">Nucleus</keyword>
<dbReference type="PANTHER" id="PTHR46910:SF38">
    <property type="entry name" value="ZN(2)-C6 FUNGAL-TYPE DOMAIN-CONTAINING PROTEIN"/>
    <property type="match status" value="1"/>
</dbReference>
<dbReference type="PROSITE" id="PS50048">
    <property type="entry name" value="ZN2_CY6_FUNGAL_2"/>
    <property type="match status" value="1"/>
</dbReference>
<dbReference type="Pfam" id="PF00172">
    <property type="entry name" value="Zn_clus"/>
    <property type="match status" value="1"/>
</dbReference>
<dbReference type="GO" id="GO:0008270">
    <property type="term" value="F:zinc ion binding"/>
    <property type="evidence" value="ECO:0007669"/>
    <property type="project" value="InterPro"/>
</dbReference>
<evidence type="ECO:0000313" key="5">
    <source>
        <dbReference type="EMBL" id="KAJ4478683.1"/>
    </source>
</evidence>
<dbReference type="Gene3D" id="4.10.240.10">
    <property type="entry name" value="Zn(2)-C6 fungal-type DNA-binding domain"/>
    <property type="match status" value="1"/>
</dbReference>
<dbReference type="Pfam" id="PF04082">
    <property type="entry name" value="Fungal_trans"/>
    <property type="match status" value="1"/>
</dbReference>
<feature type="compositionally biased region" description="Basic and acidic residues" evidence="3">
    <location>
        <begin position="659"/>
        <end position="668"/>
    </location>
</feature>